<reference evidence="1" key="1">
    <citation type="submission" date="2018-05" db="EMBL/GenBank/DDBJ databases">
        <authorList>
            <person name="Lanie J.A."/>
            <person name="Ng W.-L."/>
            <person name="Kazmierczak K.M."/>
            <person name="Andrzejewski T.M."/>
            <person name="Davidsen T.M."/>
            <person name="Wayne K.J."/>
            <person name="Tettelin H."/>
            <person name="Glass J.I."/>
            <person name="Rusch D."/>
            <person name="Podicherti R."/>
            <person name="Tsui H.-C.T."/>
            <person name="Winkler M.E."/>
        </authorList>
    </citation>
    <scope>NUCLEOTIDE SEQUENCE</scope>
</reference>
<proteinExistence type="predicted"/>
<gene>
    <name evidence="1" type="ORF">METZ01_LOCUS74780</name>
</gene>
<protein>
    <submittedName>
        <fullName evidence="1">Uncharacterized protein</fullName>
    </submittedName>
</protein>
<organism evidence="1">
    <name type="scientific">marine metagenome</name>
    <dbReference type="NCBI Taxonomy" id="408172"/>
    <lineage>
        <taxon>unclassified sequences</taxon>
        <taxon>metagenomes</taxon>
        <taxon>ecological metagenomes</taxon>
    </lineage>
</organism>
<evidence type="ECO:0000313" key="1">
    <source>
        <dbReference type="EMBL" id="SVA21926.1"/>
    </source>
</evidence>
<name>A0A381U106_9ZZZZ</name>
<dbReference type="AlphaFoldDB" id="A0A381U106"/>
<dbReference type="EMBL" id="UINC01005532">
    <property type="protein sequence ID" value="SVA21926.1"/>
    <property type="molecule type" value="Genomic_DNA"/>
</dbReference>
<sequence length="34" mass="3710">MSHFINIVIILIFVSIIIAVQPAFAIGIDQLISV</sequence>
<accession>A0A381U106</accession>